<reference evidence="2" key="1">
    <citation type="submission" date="2016-02" db="EMBL/GenBank/DDBJ databases">
        <title>Draft genome sequence of Microdochium bolleyi, a fungal endophyte of beachgrass.</title>
        <authorList>
            <consortium name="DOE Joint Genome Institute"/>
            <person name="David A.S."/>
            <person name="May G."/>
            <person name="Haridas S."/>
            <person name="Lim J."/>
            <person name="Wang M."/>
            <person name="Labutti K."/>
            <person name="Lipzen A."/>
            <person name="Barry K."/>
            <person name="Grigoriev I.V."/>
        </authorList>
    </citation>
    <scope>NUCLEOTIDE SEQUENCE [LARGE SCALE GENOMIC DNA]</scope>
    <source>
        <strain evidence="2">J235TASD1</strain>
    </source>
</reference>
<accession>A0A136IY85</accession>
<keyword evidence="2" id="KW-1185">Reference proteome</keyword>
<dbReference type="OrthoDB" id="5120139at2759"/>
<proteinExistence type="predicted"/>
<gene>
    <name evidence="1" type="ORF">Micbo1qcDRAFT_177030</name>
</gene>
<sequence length="274" mass="29032">MHVKSALVNLLAAQGLAKKSKVRGTDDNGSTYTLTLNGKSYNGEFDIRKLPCTGTVNVRGLNNGFDIDCATMNVYDYTLTGRNDPLRMVTIPTRIFASRQLSLTPAQLGKPSVSRLRMKAGDLVMEFAVGGGKVKFQAKDKPAGGIMQTETEIGTGNTTHTITLAPGIFYFLNPNMANAVRLGNGVPADSTHKVLVAKDSPQGAERIFQDGSTSQYRVWSGGRMGAVFGEDALEQSPGAGSCTSSCQAQNQIKGSLPVTDLPDTIVPIGAGNDD</sequence>
<name>A0A136IY85_9PEZI</name>
<dbReference type="InParanoid" id="A0A136IY85"/>
<organism evidence="1 2">
    <name type="scientific">Microdochium bolleyi</name>
    <dbReference type="NCBI Taxonomy" id="196109"/>
    <lineage>
        <taxon>Eukaryota</taxon>
        <taxon>Fungi</taxon>
        <taxon>Dikarya</taxon>
        <taxon>Ascomycota</taxon>
        <taxon>Pezizomycotina</taxon>
        <taxon>Sordariomycetes</taxon>
        <taxon>Xylariomycetidae</taxon>
        <taxon>Xylariales</taxon>
        <taxon>Microdochiaceae</taxon>
        <taxon>Microdochium</taxon>
    </lineage>
</organism>
<evidence type="ECO:0000313" key="1">
    <source>
        <dbReference type="EMBL" id="KXJ89834.1"/>
    </source>
</evidence>
<dbReference type="Proteomes" id="UP000070501">
    <property type="component" value="Unassembled WGS sequence"/>
</dbReference>
<dbReference type="EMBL" id="KQ964254">
    <property type="protein sequence ID" value="KXJ89834.1"/>
    <property type="molecule type" value="Genomic_DNA"/>
</dbReference>
<evidence type="ECO:0000313" key="2">
    <source>
        <dbReference type="Proteomes" id="UP000070501"/>
    </source>
</evidence>
<dbReference type="AlphaFoldDB" id="A0A136IY85"/>
<protein>
    <submittedName>
        <fullName evidence="1">Uncharacterized protein</fullName>
    </submittedName>
</protein>